<comment type="caution">
    <text evidence="1">The sequence shown here is derived from an EMBL/GenBank/DDBJ whole genome shotgun (WGS) entry which is preliminary data.</text>
</comment>
<evidence type="ECO:0000313" key="2">
    <source>
        <dbReference type="Proteomes" id="UP001210809"/>
    </source>
</evidence>
<dbReference type="EMBL" id="JAQLXW010000011">
    <property type="protein sequence ID" value="MDB8004122.1"/>
    <property type="molecule type" value="Genomic_DNA"/>
</dbReference>
<gene>
    <name evidence="1" type="ORF">PNE09_08570</name>
</gene>
<protein>
    <submittedName>
        <fullName evidence="1">Uncharacterized protein</fullName>
    </submittedName>
</protein>
<dbReference type="AlphaFoldDB" id="A0AAW6CXC2"/>
<evidence type="ECO:0000313" key="1">
    <source>
        <dbReference type="EMBL" id="MDB8004122.1"/>
    </source>
</evidence>
<organism evidence="1 2">
    <name type="scientific">[Eubacterium] siraeum</name>
    <dbReference type="NCBI Taxonomy" id="39492"/>
    <lineage>
        <taxon>Bacteria</taxon>
        <taxon>Bacillati</taxon>
        <taxon>Bacillota</taxon>
        <taxon>Clostridia</taxon>
        <taxon>Eubacteriales</taxon>
        <taxon>Oscillospiraceae</taxon>
        <taxon>Oscillospiraceae incertae sedis</taxon>
    </lineage>
</organism>
<accession>A0AAW6CXC2</accession>
<reference evidence="1" key="1">
    <citation type="submission" date="2023-01" db="EMBL/GenBank/DDBJ databases">
        <title>Human gut microbiome strain richness.</title>
        <authorList>
            <person name="Chen-Liaw A."/>
        </authorList>
    </citation>
    <scope>NUCLEOTIDE SEQUENCE</scope>
    <source>
        <strain evidence="1">1001283st1_G1_1001283B150217_161031</strain>
    </source>
</reference>
<proteinExistence type="predicted"/>
<sequence>MTFIVLFIGLIIYGIWKNCEPQIPASYHNNWKLEQEDSWKVSTGEMSQRQFMKNIQNGKYR</sequence>
<name>A0AAW6CXC2_9FIRM</name>
<dbReference type="Proteomes" id="UP001210809">
    <property type="component" value="Unassembled WGS sequence"/>
</dbReference>